<dbReference type="EnsemblMetazoa" id="MESCA006419-RA">
    <property type="protein sequence ID" value="MESCA006419-PA"/>
    <property type="gene ID" value="MESCA006419"/>
</dbReference>
<reference evidence="1" key="2">
    <citation type="submission" date="2015-06" db="UniProtKB">
        <authorList>
            <consortium name="EnsemblMetazoa"/>
        </authorList>
    </citation>
    <scope>IDENTIFICATION</scope>
</reference>
<dbReference type="EMBL" id="CAQQ02100992">
    <property type="status" value="NOT_ANNOTATED_CDS"/>
    <property type="molecule type" value="Genomic_DNA"/>
</dbReference>
<organism evidence="1 2">
    <name type="scientific">Megaselia scalaris</name>
    <name type="common">Humpbacked fly</name>
    <name type="synonym">Phora scalaris</name>
    <dbReference type="NCBI Taxonomy" id="36166"/>
    <lineage>
        <taxon>Eukaryota</taxon>
        <taxon>Metazoa</taxon>
        <taxon>Ecdysozoa</taxon>
        <taxon>Arthropoda</taxon>
        <taxon>Hexapoda</taxon>
        <taxon>Insecta</taxon>
        <taxon>Pterygota</taxon>
        <taxon>Neoptera</taxon>
        <taxon>Endopterygota</taxon>
        <taxon>Diptera</taxon>
        <taxon>Brachycera</taxon>
        <taxon>Muscomorpha</taxon>
        <taxon>Platypezoidea</taxon>
        <taxon>Phoridae</taxon>
        <taxon>Megaseliini</taxon>
        <taxon>Megaselia</taxon>
    </lineage>
</organism>
<name>T1GRX3_MEGSC</name>
<sequence length="87" mass="9996">MAKRKYSRRKLHVNYSLKCHFRTGLFNFLGFNHLLGSGIATDFLGIELLNSSPALSKSVDSAPMVELFQNMEYPINIKVLYQTMLRL</sequence>
<proteinExistence type="predicted"/>
<protein>
    <submittedName>
        <fullName evidence="1">Uncharacterized protein</fullName>
    </submittedName>
</protein>
<keyword evidence="2" id="KW-1185">Reference proteome</keyword>
<dbReference type="AlphaFoldDB" id="T1GRX3"/>
<evidence type="ECO:0000313" key="2">
    <source>
        <dbReference type="Proteomes" id="UP000015102"/>
    </source>
</evidence>
<reference evidence="2" key="1">
    <citation type="submission" date="2013-02" db="EMBL/GenBank/DDBJ databases">
        <authorList>
            <person name="Hughes D."/>
        </authorList>
    </citation>
    <scope>NUCLEOTIDE SEQUENCE</scope>
    <source>
        <strain>Durham</strain>
        <strain evidence="2">NC isolate 2 -- Noor lab</strain>
    </source>
</reference>
<dbReference type="HOGENOM" id="CLU_2485908_0_0_1"/>
<dbReference type="Proteomes" id="UP000015102">
    <property type="component" value="Unassembled WGS sequence"/>
</dbReference>
<dbReference type="EMBL" id="CAQQ02100991">
    <property type="status" value="NOT_ANNOTATED_CDS"/>
    <property type="molecule type" value="Genomic_DNA"/>
</dbReference>
<evidence type="ECO:0000313" key="1">
    <source>
        <dbReference type="EnsemblMetazoa" id="MESCA006419-PA"/>
    </source>
</evidence>
<accession>T1GRX3</accession>